<reference evidence="1" key="1">
    <citation type="submission" date="2021-06" db="EMBL/GenBank/DDBJ databases">
        <authorList>
            <person name="Kallberg Y."/>
            <person name="Tangrot J."/>
            <person name="Rosling A."/>
        </authorList>
    </citation>
    <scope>NUCLEOTIDE SEQUENCE</scope>
    <source>
        <strain evidence="1">CL356</strain>
    </source>
</reference>
<keyword evidence="2" id="KW-1185">Reference proteome</keyword>
<accession>A0ACA9LTQ4</accession>
<gene>
    <name evidence="1" type="ORF">ACOLOM_LOCUS4644</name>
</gene>
<evidence type="ECO:0000313" key="2">
    <source>
        <dbReference type="Proteomes" id="UP000789525"/>
    </source>
</evidence>
<organism evidence="1 2">
    <name type="scientific">Acaulospora colombiana</name>
    <dbReference type="NCBI Taxonomy" id="27376"/>
    <lineage>
        <taxon>Eukaryota</taxon>
        <taxon>Fungi</taxon>
        <taxon>Fungi incertae sedis</taxon>
        <taxon>Mucoromycota</taxon>
        <taxon>Glomeromycotina</taxon>
        <taxon>Glomeromycetes</taxon>
        <taxon>Diversisporales</taxon>
        <taxon>Acaulosporaceae</taxon>
        <taxon>Acaulospora</taxon>
    </lineage>
</organism>
<sequence>MPRGDSGYMSFDDDSDIFEKVNEELKQLQELCRIRHSQSSICKTKGGASSRNTFNLTHSHGDNVTPPPRIGSLIHIPDKRIPTEPSSEACSSNRSHLSHPSSEQRHSAPSSPPLLPLSRHPMSMPVSGLTTPIHRAQGRGQITSSEFDACEVKQTIPRHPMSMPISGSTTPICRAIASQSCNQVTSGTHKVAPSSSPPLLPLQRHPLSMPASGSTTPIHRETSQSTSDAHKIRQALLTHRKLILPEVPPELLDMPESPSSPSPPLKNIEEIPLSPYDFRDLIEQYYDDLDEMDTKLSEEMAAKNRKRGAAVREIVTTERTYVDGLNKCVEYFLKPLRDSCQKSNHRHTLLSAKPVVTLDEISLIFGNIEMILSLHQQLLKSLEERCSKWSSTELISDIFLQNAPFLKMYTAYVRDFARAIQLTERLKKGNKDFRKFLQSAQAKPELGGLPFNSYLSLPIQRIPRYKLLLEALLKHTEESHPDYPNLENCVKQITVIADEVNEKIKDAENQNRVLEIQSKVERCPIIVNPARRFICEGDLFKVTYQQCVAKKSSYIVPSTETQTHYLFNDLLVHCRKIQGKIVYDEQIDLNYASVVDIEDRSSDKPCSFKIVYKTPKEERHHIVRALDEYTKLDWMLKLDDAIMALKNGINGSYNADGRKLIPIRQMPQSSLLEVNNSDTLALFI</sequence>
<name>A0ACA9LTQ4_9GLOM</name>
<comment type="caution">
    <text evidence="1">The sequence shown here is derived from an EMBL/GenBank/DDBJ whole genome shotgun (WGS) entry which is preliminary data.</text>
</comment>
<proteinExistence type="predicted"/>
<evidence type="ECO:0000313" key="1">
    <source>
        <dbReference type="EMBL" id="CAG8545606.1"/>
    </source>
</evidence>
<dbReference type="Proteomes" id="UP000789525">
    <property type="component" value="Unassembled WGS sequence"/>
</dbReference>
<dbReference type="EMBL" id="CAJVPT010007837">
    <property type="protein sequence ID" value="CAG8545606.1"/>
    <property type="molecule type" value="Genomic_DNA"/>
</dbReference>
<protein>
    <submittedName>
        <fullName evidence="1">10159_t:CDS:1</fullName>
    </submittedName>
</protein>